<keyword evidence="1" id="KW-0175">Coiled coil</keyword>
<dbReference type="GeneID" id="66053936"/>
<keyword evidence="2" id="KW-0812">Transmembrane</keyword>
<proteinExistence type="predicted"/>
<evidence type="ECO:0000256" key="2">
    <source>
        <dbReference type="SAM" id="Phobius"/>
    </source>
</evidence>
<accession>A0A2K3DIF9</accession>
<feature type="coiled-coil region" evidence="1">
    <location>
        <begin position="59"/>
        <end position="86"/>
    </location>
</feature>
<keyword evidence="2" id="KW-0472">Membrane</keyword>
<gene>
    <name evidence="3" type="ORF">CHLRE_07g312650v5</name>
</gene>
<evidence type="ECO:0000256" key="1">
    <source>
        <dbReference type="SAM" id="Coils"/>
    </source>
</evidence>
<organism evidence="3 4">
    <name type="scientific">Chlamydomonas reinhardtii</name>
    <name type="common">Chlamydomonas smithii</name>
    <dbReference type="NCBI Taxonomy" id="3055"/>
    <lineage>
        <taxon>Eukaryota</taxon>
        <taxon>Viridiplantae</taxon>
        <taxon>Chlorophyta</taxon>
        <taxon>core chlorophytes</taxon>
        <taxon>Chlorophyceae</taxon>
        <taxon>CS clade</taxon>
        <taxon>Chlamydomonadales</taxon>
        <taxon>Chlamydomonadaceae</taxon>
        <taxon>Chlamydomonas</taxon>
    </lineage>
</organism>
<feature type="transmembrane region" description="Helical" evidence="2">
    <location>
        <begin position="92"/>
        <end position="116"/>
    </location>
</feature>
<protein>
    <submittedName>
        <fullName evidence="3">Uncharacterized protein</fullName>
    </submittedName>
</protein>
<dbReference type="EMBL" id="CM008968">
    <property type="protein sequence ID" value="PNW80319.1"/>
    <property type="molecule type" value="Genomic_DNA"/>
</dbReference>
<reference evidence="3 4" key="1">
    <citation type="journal article" date="2007" name="Science">
        <title>The Chlamydomonas genome reveals the evolution of key animal and plant functions.</title>
        <authorList>
            <person name="Merchant S.S."/>
            <person name="Prochnik S.E."/>
            <person name="Vallon O."/>
            <person name="Harris E.H."/>
            <person name="Karpowicz S.J."/>
            <person name="Witman G.B."/>
            <person name="Terry A."/>
            <person name="Salamov A."/>
            <person name="Fritz-Laylin L.K."/>
            <person name="Marechal-Drouard L."/>
            <person name="Marshall W.F."/>
            <person name="Qu L.H."/>
            <person name="Nelson D.R."/>
            <person name="Sanderfoot A.A."/>
            <person name="Spalding M.H."/>
            <person name="Kapitonov V.V."/>
            <person name="Ren Q."/>
            <person name="Ferris P."/>
            <person name="Lindquist E."/>
            <person name="Shapiro H."/>
            <person name="Lucas S.M."/>
            <person name="Grimwood J."/>
            <person name="Schmutz J."/>
            <person name="Cardol P."/>
            <person name="Cerutti H."/>
            <person name="Chanfreau G."/>
            <person name="Chen C.L."/>
            <person name="Cognat V."/>
            <person name="Croft M.T."/>
            <person name="Dent R."/>
            <person name="Dutcher S."/>
            <person name="Fernandez E."/>
            <person name="Fukuzawa H."/>
            <person name="Gonzalez-Ballester D."/>
            <person name="Gonzalez-Halphen D."/>
            <person name="Hallmann A."/>
            <person name="Hanikenne M."/>
            <person name="Hippler M."/>
            <person name="Inwood W."/>
            <person name="Jabbari K."/>
            <person name="Kalanon M."/>
            <person name="Kuras R."/>
            <person name="Lefebvre P.A."/>
            <person name="Lemaire S.D."/>
            <person name="Lobanov A.V."/>
            <person name="Lohr M."/>
            <person name="Manuell A."/>
            <person name="Meier I."/>
            <person name="Mets L."/>
            <person name="Mittag M."/>
            <person name="Mittelmeier T."/>
            <person name="Moroney J.V."/>
            <person name="Moseley J."/>
            <person name="Napoli C."/>
            <person name="Nedelcu A.M."/>
            <person name="Niyogi K."/>
            <person name="Novoselov S.V."/>
            <person name="Paulsen I.T."/>
            <person name="Pazour G."/>
            <person name="Purton S."/>
            <person name="Ral J.P."/>
            <person name="Riano-Pachon D.M."/>
            <person name="Riekhof W."/>
            <person name="Rymarquis L."/>
            <person name="Schroda M."/>
            <person name="Stern D."/>
            <person name="Umen J."/>
            <person name="Willows R."/>
            <person name="Wilson N."/>
            <person name="Zimmer S.L."/>
            <person name="Allmer J."/>
            <person name="Balk J."/>
            <person name="Bisova K."/>
            <person name="Chen C.J."/>
            <person name="Elias M."/>
            <person name="Gendler K."/>
            <person name="Hauser C."/>
            <person name="Lamb M.R."/>
            <person name="Ledford H."/>
            <person name="Long J.C."/>
            <person name="Minagawa J."/>
            <person name="Page M.D."/>
            <person name="Pan J."/>
            <person name="Pootakham W."/>
            <person name="Roje S."/>
            <person name="Rose A."/>
            <person name="Stahlberg E."/>
            <person name="Terauchi A.M."/>
            <person name="Yang P."/>
            <person name="Ball S."/>
            <person name="Bowler C."/>
            <person name="Dieckmann C.L."/>
            <person name="Gladyshev V.N."/>
            <person name="Green P."/>
            <person name="Jorgensen R."/>
            <person name="Mayfield S."/>
            <person name="Mueller-Roeber B."/>
            <person name="Rajamani S."/>
            <person name="Sayre R.T."/>
            <person name="Brokstein P."/>
            <person name="Dubchak I."/>
            <person name="Goodstein D."/>
            <person name="Hornick L."/>
            <person name="Huang Y.W."/>
            <person name="Jhaveri J."/>
            <person name="Luo Y."/>
            <person name="Martinez D."/>
            <person name="Ngau W.C."/>
            <person name="Otillar B."/>
            <person name="Poliakov A."/>
            <person name="Porter A."/>
            <person name="Szajkowski L."/>
            <person name="Werner G."/>
            <person name="Zhou K."/>
            <person name="Grigoriev I.V."/>
            <person name="Rokhsar D.S."/>
            <person name="Grossman A.R."/>
        </authorList>
    </citation>
    <scope>NUCLEOTIDE SEQUENCE [LARGE SCALE GENOMIC DNA]</scope>
    <source>
        <strain evidence="4">CC-503</strain>
    </source>
</reference>
<sequence>MSLKQAQRARAQQSGLTPRQRKVLNFVVPKGPQHAPLPARLYAMPEQTAWSKMSPQEQQQAMYENLKALNQSLSNLDQKVSSVQSRVNINTVLILLCLVLVVVIVLSLWIASSAVFKSALQTVFR</sequence>
<evidence type="ECO:0000313" key="4">
    <source>
        <dbReference type="Proteomes" id="UP000006906"/>
    </source>
</evidence>
<dbReference type="Gramene" id="PNW80319">
    <property type="protein sequence ID" value="PNW80319"/>
    <property type="gene ID" value="CHLRE_07g312650v5"/>
</dbReference>
<dbReference type="AlphaFoldDB" id="A0A2K3DIF9"/>
<dbReference type="InParanoid" id="A0A2K3DIF9"/>
<dbReference type="Proteomes" id="UP000006906">
    <property type="component" value="Chromosome 7"/>
</dbReference>
<dbReference type="RefSeq" id="XP_042922388.1">
    <property type="nucleotide sequence ID" value="XM_043063820.1"/>
</dbReference>
<keyword evidence="4" id="KW-1185">Reference proteome</keyword>
<dbReference type="KEGG" id="cre:CHLRE_07g312650v5"/>
<evidence type="ECO:0000313" key="3">
    <source>
        <dbReference type="EMBL" id="PNW80319.1"/>
    </source>
</evidence>
<keyword evidence="2" id="KW-1133">Transmembrane helix</keyword>
<name>A0A2K3DIF9_CHLRE</name>